<evidence type="ECO:0000256" key="2">
    <source>
        <dbReference type="ARBA" id="ARBA00022729"/>
    </source>
</evidence>
<dbReference type="Gene3D" id="3.40.50.2300">
    <property type="match status" value="2"/>
</dbReference>
<reference evidence="4 5" key="1">
    <citation type="submission" date="2018-07" db="EMBL/GenBank/DDBJ databases">
        <title>Genomic Encyclopedia of Type Strains, Phase IV (KMG-IV): sequencing the most valuable type-strain genomes for metagenomic binning, comparative biology and taxonomic classification.</title>
        <authorList>
            <person name="Goeker M."/>
        </authorList>
    </citation>
    <scope>NUCLEOTIDE SEQUENCE [LARGE SCALE GENOMIC DNA]</scope>
    <source>
        <strain evidence="4 5">DSM 100911</strain>
    </source>
</reference>
<proteinExistence type="inferred from homology"/>
<dbReference type="InterPro" id="IPR051010">
    <property type="entry name" value="BCAA_transport"/>
</dbReference>
<dbReference type="SUPFAM" id="SSF53822">
    <property type="entry name" value="Periplasmic binding protein-like I"/>
    <property type="match status" value="1"/>
</dbReference>
<evidence type="ECO:0000259" key="3">
    <source>
        <dbReference type="Pfam" id="PF13458"/>
    </source>
</evidence>
<dbReference type="Proteomes" id="UP000252174">
    <property type="component" value="Unassembled WGS sequence"/>
</dbReference>
<evidence type="ECO:0000313" key="5">
    <source>
        <dbReference type="Proteomes" id="UP000252174"/>
    </source>
</evidence>
<keyword evidence="2" id="KW-0732">Signal</keyword>
<comment type="caution">
    <text evidence="4">The sequence shown here is derived from an EMBL/GenBank/DDBJ whole genome shotgun (WGS) entry which is preliminary data.</text>
</comment>
<dbReference type="InterPro" id="IPR028082">
    <property type="entry name" value="Peripla_BP_I"/>
</dbReference>
<dbReference type="InterPro" id="IPR028081">
    <property type="entry name" value="Leu-bd"/>
</dbReference>
<dbReference type="CDD" id="cd06327">
    <property type="entry name" value="PBP1_SBP-like"/>
    <property type="match status" value="1"/>
</dbReference>
<sequence>MAIADMGGAINGKKIEFLFKDYQNKADIAANIARQWVDQEGVDVLLASSNSSAALAMAKIAQEKQKPLLVLSTGTSRLTNEDCNPYTIHFGADTTAVARSTGAAIVKRGGKTWYFLTADYAFGASLEKDTADVVKANGGTVLGSVKHPIAASDFSSFLLTAQASKAQILGLANAGADAINAIKAAHEFGINKTMQLAGMLLFVTDIHSLGLNVTQGMYLTDSWYWDQDNESRTWARRYFEKIKKMPNMIHASSYSGVLHYLKAVKATGTDDADKVLAAMKNTPVNDTLIKKGTIRPDGRMVSDLYLRQVKSPAESKYAWDYYKGGDTISGDQVFTTKAESRCSYWK</sequence>
<accession>A0A369AL10</accession>
<organism evidence="4 5">
    <name type="scientific">Extensimonas vulgaris</name>
    <dbReference type="NCBI Taxonomy" id="1031594"/>
    <lineage>
        <taxon>Bacteria</taxon>
        <taxon>Pseudomonadati</taxon>
        <taxon>Pseudomonadota</taxon>
        <taxon>Betaproteobacteria</taxon>
        <taxon>Burkholderiales</taxon>
        <taxon>Comamonadaceae</taxon>
        <taxon>Extensimonas</taxon>
    </lineage>
</organism>
<dbReference type="EMBL" id="QPJU01000004">
    <property type="protein sequence ID" value="RCX09861.1"/>
    <property type="molecule type" value="Genomic_DNA"/>
</dbReference>
<gene>
    <name evidence="4" type="ORF">DFR45_104231</name>
</gene>
<dbReference type="PANTHER" id="PTHR30483:SF6">
    <property type="entry name" value="PERIPLASMIC BINDING PROTEIN OF ABC TRANSPORTER FOR NATURAL AMINO ACIDS"/>
    <property type="match status" value="1"/>
</dbReference>
<evidence type="ECO:0000313" key="4">
    <source>
        <dbReference type="EMBL" id="RCX09861.1"/>
    </source>
</evidence>
<evidence type="ECO:0000256" key="1">
    <source>
        <dbReference type="ARBA" id="ARBA00010062"/>
    </source>
</evidence>
<dbReference type="PANTHER" id="PTHR30483">
    <property type="entry name" value="LEUCINE-SPECIFIC-BINDING PROTEIN"/>
    <property type="match status" value="1"/>
</dbReference>
<protein>
    <submittedName>
        <fullName evidence="4">Branched-chain amino acid transport system substrate-binding protein</fullName>
    </submittedName>
</protein>
<dbReference type="Pfam" id="PF13458">
    <property type="entry name" value="Peripla_BP_6"/>
    <property type="match status" value="1"/>
</dbReference>
<name>A0A369AL10_9BURK</name>
<keyword evidence="5" id="KW-1185">Reference proteome</keyword>
<comment type="similarity">
    <text evidence="1">Belongs to the leucine-binding protein family.</text>
</comment>
<feature type="domain" description="Leucine-binding protein" evidence="3">
    <location>
        <begin position="1"/>
        <end position="310"/>
    </location>
</feature>
<dbReference type="AlphaFoldDB" id="A0A369AL10"/>